<name>A0A383WLA6_TETOB</name>
<evidence type="ECO:0000313" key="6">
    <source>
        <dbReference type="Proteomes" id="UP000256970"/>
    </source>
</evidence>
<dbReference type="Proteomes" id="UP000256970">
    <property type="component" value="Unassembled WGS sequence"/>
</dbReference>
<dbReference type="AlphaFoldDB" id="A0A383WLA6"/>
<keyword evidence="3" id="KW-1133">Transmembrane helix</keyword>
<dbReference type="EMBL" id="FNXT01001301">
    <property type="protein sequence ID" value="SZX78033.1"/>
    <property type="molecule type" value="Genomic_DNA"/>
</dbReference>
<feature type="chain" id="PRO_5016739887" evidence="4">
    <location>
        <begin position="29"/>
        <end position="694"/>
    </location>
</feature>
<organism evidence="5 6">
    <name type="scientific">Tetradesmus obliquus</name>
    <name type="common">Green alga</name>
    <name type="synonym">Acutodesmus obliquus</name>
    <dbReference type="NCBI Taxonomy" id="3088"/>
    <lineage>
        <taxon>Eukaryota</taxon>
        <taxon>Viridiplantae</taxon>
        <taxon>Chlorophyta</taxon>
        <taxon>core chlorophytes</taxon>
        <taxon>Chlorophyceae</taxon>
        <taxon>CS clade</taxon>
        <taxon>Sphaeropleales</taxon>
        <taxon>Scenedesmaceae</taxon>
        <taxon>Tetradesmus</taxon>
    </lineage>
</organism>
<feature type="coiled-coil region" evidence="1">
    <location>
        <begin position="111"/>
        <end position="138"/>
    </location>
</feature>
<feature type="region of interest" description="Disordered" evidence="2">
    <location>
        <begin position="205"/>
        <end position="254"/>
    </location>
</feature>
<keyword evidence="3" id="KW-0812">Transmembrane</keyword>
<keyword evidence="1" id="KW-0175">Coiled coil</keyword>
<evidence type="ECO:0000256" key="1">
    <source>
        <dbReference type="SAM" id="Coils"/>
    </source>
</evidence>
<evidence type="ECO:0000256" key="4">
    <source>
        <dbReference type="SAM" id="SignalP"/>
    </source>
</evidence>
<protein>
    <submittedName>
        <fullName evidence="5">Uncharacterized protein</fullName>
    </submittedName>
</protein>
<evidence type="ECO:0000256" key="3">
    <source>
        <dbReference type="SAM" id="Phobius"/>
    </source>
</evidence>
<keyword evidence="4" id="KW-0732">Signal</keyword>
<keyword evidence="3" id="KW-0472">Membrane</keyword>
<gene>
    <name evidence="5" type="ORF">BQ4739_LOCUS18362</name>
</gene>
<accession>A0A383WLA6</accession>
<feature type="compositionally biased region" description="Low complexity" evidence="2">
    <location>
        <begin position="240"/>
        <end position="254"/>
    </location>
</feature>
<feature type="transmembrane region" description="Helical" evidence="3">
    <location>
        <begin position="674"/>
        <end position="693"/>
    </location>
</feature>
<proteinExistence type="predicted"/>
<keyword evidence="6" id="KW-1185">Reference proteome</keyword>
<feature type="signal peptide" evidence="4">
    <location>
        <begin position="1"/>
        <end position="28"/>
    </location>
</feature>
<reference evidence="5 6" key="1">
    <citation type="submission" date="2016-10" db="EMBL/GenBank/DDBJ databases">
        <authorList>
            <person name="Cai Z."/>
        </authorList>
    </citation>
    <scope>NUCLEOTIDE SEQUENCE [LARGE SCALE GENOMIC DNA]</scope>
</reference>
<evidence type="ECO:0000256" key="2">
    <source>
        <dbReference type="SAM" id="MobiDB-lite"/>
    </source>
</evidence>
<sequence length="694" mass="75054">MQQKIMSLSQHMFWRTALLLATVSLAAAVDCSSSRFNFFPEDRLNIPGGWNKANQTKAGNDCDGHLLPIAVQGIPKPLLHFLPVHSLLEPGATVPAEYVPNAAELAAIIQAAVAEQQLREHEALKAQLLQQQQQQQQVPVTGALQDGTQQQALRKLQQADSLSTTETISIRRAAGVKLQELLRLPKLPAVQLFGRAPAPVPAVLKPSSRMRQAKANRASSKQQAADEQQPSAVTVRVPEAPARNSNSKPAAAAAAEEPWRVTVPAEYEFTVDVNGKLWFKSKTFKGGNGIPEVNFNANVTEGRRDVFDPTIFQEGINTVVINVTVLQGTATISNGIHSAPAPRKDESFSSPPIDFFFFMNGNETHDSRPKADVTVNSCQPQISLELSNTNPQPVLLDGYRLTHTPTTTTQAFFLPVYYMYGSFLQGLDGSTDLQSDNTEGNVKNFGVYVTRLPNSPTKFNVSVAQMNWLREGWYSFTVEGAIWSPNSQYDNLMSVAGIDKFGNKHAEYLTVMQGGNVTDSISLYGGFKGAGWVLPQFNKTRVGVQRQPTWLNFFTGPETSITLGQRAAFSWEFSGLGNATCVINGVNPSNTTGMCTSPLVYPIVTTLNQTLMVNYTDVCAVTHSIGMTFGTFGWELQGSTVVSALGGSNTLALSDRGELAARRSSMNAAGAVSAAAWMHVTAAAAAVVFAALLL</sequence>
<feature type="compositionally biased region" description="Polar residues" evidence="2">
    <location>
        <begin position="217"/>
        <end position="232"/>
    </location>
</feature>
<evidence type="ECO:0000313" key="5">
    <source>
        <dbReference type="EMBL" id="SZX78033.1"/>
    </source>
</evidence>